<feature type="transmembrane region" description="Helical" evidence="19">
    <location>
        <begin position="287"/>
        <end position="306"/>
    </location>
</feature>
<evidence type="ECO:0000256" key="10">
    <source>
        <dbReference type="ARBA" id="ARBA00022792"/>
    </source>
</evidence>
<comment type="subunit">
    <text evidence="3">The main subunits of complex b-c1 are: cytochrome b, cytochrome c1 and the Rieske protein.</text>
</comment>
<feature type="binding site" description="axial binding residue" evidence="18">
    <location>
        <position position="195"/>
    </location>
    <ligand>
        <name>heme b</name>
        <dbReference type="ChEBI" id="CHEBI:60344"/>
        <label>b566</label>
    </ligand>
    <ligandPart>
        <name>Fe</name>
        <dbReference type="ChEBI" id="CHEBI:18248"/>
    </ligandPart>
</feature>
<geneLocation type="mitochondrion" evidence="22"/>
<dbReference type="Gene3D" id="1.20.810.10">
    <property type="entry name" value="Cytochrome Bc1 Complex, Chain C"/>
    <property type="match status" value="1"/>
</dbReference>
<evidence type="ECO:0000259" key="20">
    <source>
        <dbReference type="PROSITE" id="PS51002"/>
    </source>
</evidence>
<dbReference type="Pfam" id="PF00032">
    <property type="entry name" value="Cytochrom_B_C"/>
    <property type="match status" value="1"/>
</dbReference>
<evidence type="ECO:0000256" key="16">
    <source>
        <dbReference type="ARBA" id="ARBA00023136"/>
    </source>
</evidence>
<organism evidence="22">
    <name type="scientific">Hydropsyche orris</name>
    <dbReference type="NCBI Taxonomy" id="1188126"/>
    <lineage>
        <taxon>Eukaryota</taxon>
        <taxon>Metazoa</taxon>
        <taxon>Ecdysozoa</taxon>
        <taxon>Arthropoda</taxon>
        <taxon>Hexapoda</taxon>
        <taxon>Insecta</taxon>
        <taxon>Pterygota</taxon>
        <taxon>Neoptera</taxon>
        <taxon>Endopterygota</taxon>
        <taxon>Trichoptera</taxon>
        <taxon>Annulipalpia</taxon>
        <taxon>Hydropsychoidea</taxon>
        <taxon>Hydropsychidae</taxon>
        <taxon>Hydropsychinae</taxon>
        <taxon>Hydropsyche</taxon>
        <taxon>Hydropsyche</taxon>
    </lineage>
</organism>
<keyword evidence="10" id="KW-0999">Mitochondrion inner membrane</keyword>
<dbReference type="PROSITE" id="PS51003">
    <property type="entry name" value="CYTB_CTER"/>
    <property type="match status" value="1"/>
</dbReference>
<protein>
    <recommendedName>
        <fullName evidence="4 19">Cytochrome b</fullName>
    </recommendedName>
</protein>
<keyword evidence="13 18" id="KW-0408">Iron</keyword>
<dbReference type="RefSeq" id="YP_009459893.1">
    <property type="nucleotide sequence ID" value="NC_036951.1"/>
</dbReference>
<dbReference type="GO" id="GO:0005743">
    <property type="term" value="C:mitochondrial inner membrane"/>
    <property type="evidence" value="ECO:0007669"/>
    <property type="project" value="UniProtKB-SubCell"/>
</dbReference>
<dbReference type="CTD" id="4519"/>
<dbReference type="GO" id="GO:0046872">
    <property type="term" value="F:metal ion binding"/>
    <property type="evidence" value="ECO:0007669"/>
    <property type="project" value="UniProtKB-UniRule"/>
</dbReference>
<dbReference type="SUPFAM" id="SSF81648">
    <property type="entry name" value="a domain/subunit of cytochrome bc1 complex (Ubiquinol-cytochrome c reductase)"/>
    <property type="match status" value="1"/>
</dbReference>
<feature type="transmembrane region" description="Helical" evidence="19">
    <location>
        <begin position="76"/>
        <end position="97"/>
    </location>
</feature>
<gene>
    <name evidence="22" type="primary">CYTB</name>
</gene>
<evidence type="ECO:0000256" key="6">
    <source>
        <dbReference type="ARBA" id="ARBA00022617"/>
    </source>
</evidence>
<comment type="subcellular location">
    <subcellularLocation>
        <location evidence="2">Mitochondrion inner membrane</location>
        <topology evidence="2">Multi-pass membrane protein</topology>
    </subcellularLocation>
</comment>
<dbReference type="InterPro" id="IPR016174">
    <property type="entry name" value="Di-haem_cyt_TM"/>
</dbReference>
<evidence type="ECO:0000256" key="8">
    <source>
        <dbReference type="ARBA" id="ARBA00022692"/>
    </source>
</evidence>
<evidence type="ECO:0000256" key="12">
    <source>
        <dbReference type="ARBA" id="ARBA00022989"/>
    </source>
</evidence>
<dbReference type="InterPro" id="IPR048259">
    <property type="entry name" value="Cytochrome_b_N_euk/bac"/>
</dbReference>
<keyword evidence="9 18" id="KW-0479">Metal-binding</keyword>
<evidence type="ECO:0000256" key="15">
    <source>
        <dbReference type="ARBA" id="ARBA00023128"/>
    </source>
</evidence>
<dbReference type="GeneID" id="35987208"/>
<feature type="domain" description="Cytochrome b/b6 C-terminal region profile" evidence="21">
    <location>
        <begin position="209"/>
        <end position="376"/>
    </location>
</feature>
<evidence type="ECO:0000256" key="2">
    <source>
        <dbReference type="ARBA" id="ARBA00004448"/>
    </source>
</evidence>
<feature type="transmembrane region" description="Helical" evidence="19">
    <location>
        <begin position="318"/>
        <end position="337"/>
    </location>
</feature>
<dbReference type="InterPro" id="IPR005797">
    <property type="entry name" value="Cyt_b/b6_N"/>
</dbReference>
<keyword evidence="11 19" id="KW-0249">Electron transport</keyword>
<evidence type="ECO:0000256" key="17">
    <source>
        <dbReference type="PIRSR" id="PIRSR038885-1"/>
    </source>
</evidence>
<dbReference type="InterPro" id="IPR027387">
    <property type="entry name" value="Cytb/b6-like_sf"/>
</dbReference>
<dbReference type="GO" id="GO:0006122">
    <property type="term" value="P:mitochondrial electron transport, ubiquinol to cytochrome c"/>
    <property type="evidence" value="ECO:0007669"/>
    <property type="project" value="TreeGrafter"/>
</dbReference>
<dbReference type="GO" id="GO:0045275">
    <property type="term" value="C:respiratory chain complex III"/>
    <property type="evidence" value="ECO:0007669"/>
    <property type="project" value="InterPro"/>
</dbReference>
<evidence type="ECO:0000256" key="3">
    <source>
        <dbReference type="ARBA" id="ARBA00011649"/>
    </source>
</evidence>
<evidence type="ECO:0000256" key="5">
    <source>
        <dbReference type="ARBA" id="ARBA00022448"/>
    </source>
</evidence>
<dbReference type="SUPFAM" id="SSF81342">
    <property type="entry name" value="Transmembrane di-heme cytochromes"/>
    <property type="match status" value="1"/>
</dbReference>
<feature type="transmembrane region" description="Helical" evidence="19">
    <location>
        <begin position="109"/>
        <end position="132"/>
    </location>
</feature>
<comment type="function">
    <text evidence="1 19">Component of the ubiquinol-cytochrome c reductase complex (complex III or cytochrome b-c1 complex) that is part of the mitochondrial respiratory chain. The b-c1 complex mediates electron transfer from ubiquinol to cytochrome c. Contributes to the generation of a proton gradient across the mitochondrial membrane that is then used for ATP synthesis.</text>
</comment>
<evidence type="ECO:0000313" key="22">
    <source>
        <dbReference type="EMBL" id="AUT18158.1"/>
    </source>
</evidence>
<dbReference type="InterPro" id="IPR036150">
    <property type="entry name" value="Cyt_b/b6_C_sf"/>
</dbReference>
<keyword evidence="15 19" id="KW-0496">Mitochondrion</keyword>
<dbReference type="AlphaFoldDB" id="A0A3G1ND61"/>
<evidence type="ECO:0000259" key="21">
    <source>
        <dbReference type="PROSITE" id="PS51003"/>
    </source>
</evidence>
<dbReference type="InterPro" id="IPR030689">
    <property type="entry name" value="Cytochrome_b"/>
</dbReference>
<keyword evidence="12 19" id="KW-1133">Transmembrane helix</keyword>
<proteinExistence type="inferred from homology"/>
<feature type="binding site" description="axial binding residue" evidence="18">
    <location>
        <position position="181"/>
    </location>
    <ligand>
        <name>heme b</name>
        <dbReference type="ChEBI" id="CHEBI:60344"/>
        <label>b562</label>
    </ligand>
    <ligandPart>
        <name>Fe</name>
        <dbReference type="ChEBI" id="CHEBI:18248"/>
    </ligandPart>
</feature>
<evidence type="ECO:0000256" key="18">
    <source>
        <dbReference type="PIRSR" id="PIRSR038885-2"/>
    </source>
</evidence>
<evidence type="ECO:0000256" key="14">
    <source>
        <dbReference type="ARBA" id="ARBA00023075"/>
    </source>
</evidence>
<keyword evidence="7 19" id="KW-0679">Respiratory chain</keyword>
<comment type="cofactor">
    <cofactor evidence="18">
        <name>heme</name>
        <dbReference type="ChEBI" id="CHEBI:30413"/>
    </cofactor>
    <text evidence="18">Binds 2 heme groups non-covalently.</text>
</comment>
<feature type="binding site" evidence="17">
    <location>
        <position position="200"/>
    </location>
    <ligand>
        <name>a ubiquinone</name>
        <dbReference type="ChEBI" id="CHEBI:16389"/>
    </ligand>
</feature>
<evidence type="ECO:0000256" key="11">
    <source>
        <dbReference type="ARBA" id="ARBA00022982"/>
    </source>
</evidence>
<dbReference type="InterPro" id="IPR048260">
    <property type="entry name" value="Cytochrome_b_C_euk/bac"/>
</dbReference>
<dbReference type="Pfam" id="PF00033">
    <property type="entry name" value="Cytochrome_B"/>
    <property type="match status" value="1"/>
</dbReference>
<dbReference type="GO" id="GO:0016491">
    <property type="term" value="F:oxidoreductase activity"/>
    <property type="evidence" value="ECO:0007669"/>
    <property type="project" value="UniProtKB-UniRule"/>
</dbReference>
<keyword evidence="16 19" id="KW-0472">Membrane</keyword>
<dbReference type="InterPro" id="IPR005798">
    <property type="entry name" value="Cyt_b/b6_C"/>
</dbReference>
<feature type="transmembrane region" description="Helical" evidence="19">
    <location>
        <begin position="28"/>
        <end position="55"/>
    </location>
</feature>
<feature type="binding site" description="axial binding residue" evidence="18">
    <location>
        <position position="96"/>
    </location>
    <ligand>
        <name>heme b</name>
        <dbReference type="ChEBI" id="CHEBI:60344"/>
        <label>b566</label>
    </ligand>
    <ligandPart>
        <name>Fe</name>
        <dbReference type="ChEBI" id="CHEBI:18248"/>
    </ligandPart>
</feature>
<dbReference type="EMBL" id="MG669122">
    <property type="protein sequence ID" value="AUT18158.1"/>
    <property type="molecule type" value="Genomic_DNA"/>
</dbReference>
<dbReference type="PANTHER" id="PTHR19271:SF16">
    <property type="entry name" value="CYTOCHROME B"/>
    <property type="match status" value="1"/>
</dbReference>
<evidence type="ECO:0000256" key="9">
    <source>
        <dbReference type="ARBA" id="ARBA00022723"/>
    </source>
</evidence>
<comment type="similarity">
    <text evidence="19">Belongs to the cytochrome b family.</text>
</comment>
<feature type="domain" description="Cytochrome b/b6 N-terminal region profile" evidence="20">
    <location>
        <begin position="1"/>
        <end position="208"/>
    </location>
</feature>
<keyword evidence="14" id="KW-0830">Ubiquinone</keyword>
<dbReference type="CDD" id="cd00284">
    <property type="entry name" value="Cytochrome_b_N"/>
    <property type="match status" value="1"/>
</dbReference>
<sequence length="376" mass="43882">MKLSKKNIIINLINESLMKLPTPSNITFWWNFGSLLGMCLLIQILTGLFLSMHYCPNINLAFESIIHINRNVEFGWLFRLIHANGASMFFICIYLHIGRNIYFESYNFIHTWSVGIMILLMTMGAAFMGYVLPWGQMSFWGATVITNLMSAIPYIGTDLVQWIWGGFTINNVTLNRFFSIHFILPMIIAMLVIIHIFYLHQTGSNNPLMINKNLDKIYFNPLFSFKDLLGILIMIFCLISFSLIMPFNLMDPDNFMLANPLSTPPHIQPEWYFLFAYSILRSIPSKLGGVIALLMSILILFFMPLLFNKTIQGNSFSYINKILFWFFFFIFLILTWIGSKPIEYPYVNIGQIFTVLYFFFFFFNSLISIFWNKLIN</sequence>
<feature type="transmembrane region" description="Helical" evidence="19">
    <location>
        <begin position="349"/>
        <end position="371"/>
    </location>
</feature>
<name>A0A3G1ND61_9NEOP</name>
<dbReference type="PROSITE" id="PS51002">
    <property type="entry name" value="CYTB_NTER"/>
    <property type="match status" value="1"/>
</dbReference>
<reference evidence="22" key="1">
    <citation type="journal article" date="2017" name="AIMS Genet">
        <title>Our love-hate relationship with DNA barcodes, the Y2K problem, and the search for next generation barcodes.</title>
        <authorList>
            <person name="Marcus J.M."/>
        </authorList>
    </citation>
    <scope>NUCLEOTIDE SEQUENCE</scope>
</reference>
<feature type="transmembrane region" description="Helical" evidence="19">
    <location>
        <begin position="177"/>
        <end position="199"/>
    </location>
</feature>
<dbReference type="PANTHER" id="PTHR19271">
    <property type="entry name" value="CYTOCHROME B"/>
    <property type="match status" value="1"/>
</dbReference>
<evidence type="ECO:0000256" key="13">
    <source>
        <dbReference type="ARBA" id="ARBA00023004"/>
    </source>
</evidence>
<feature type="transmembrane region" description="Helical" evidence="19">
    <location>
        <begin position="228"/>
        <end position="247"/>
    </location>
</feature>
<dbReference type="PIRSF" id="PIRSF038885">
    <property type="entry name" value="COB"/>
    <property type="match status" value="1"/>
</dbReference>
<dbReference type="CDD" id="cd00290">
    <property type="entry name" value="cytochrome_b_C"/>
    <property type="match status" value="1"/>
</dbReference>
<keyword evidence="5 19" id="KW-0813">Transport</keyword>
<keyword evidence="6 18" id="KW-0349">Heme</keyword>
<evidence type="ECO:0000256" key="1">
    <source>
        <dbReference type="ARBA" id="ARBA00002566"/>
    </source>
</evidence>
<comment type="cofactor">
    <cofactor evidence="19">
        <name>heme b</name>
        <dbReference type="ChEBI" id="CHEBI:60344"/>
    </cofactor>
    <text evidence="19">Binds 2 heme groups non-covalently.</text>
</comment>
<accession>A0A3G1ND61</accession>
<feature type="binding site" description="axial binding residue" evidence="18">
    <location>
        <position position="82"/>
    </location>
    <ligand>
        <name>heme b</name>
        <dbReference type="ChEBI" id="CHEBI:60344"/>
        <label>b562</label>
    </ligand>
    <ligandPart>
        <name>Fe</name>
        <dbReference type="ChEBI" id="CHEBI:18248"/>
    </ligandPart>
</feature>
<evidence type="ECO:0000256" key="19">
    <source>
        <dbReference type="RuleBase" id="RU362117"/>
    </source>
</evidence>
<keyword evidence="8 19" id="KW-0812">Transmembrane</keyword>
<evidence type="ECO:0000256" key="7">
    <source>
        <dbReference type="ARBA" id="ARBA00022660"/>
    </source>
</evidence>
<dbReference type="GO" id="GO:0008121">
    <property type="term" value="F:quinol-cytochrome-c reductase activity"/>
    <property type="evidence" value="ECO:0007669"/>
    <property type="project" value="InterPro"/>
</dbReference>
<evidence type="ECO:0000256" key="4">
    <source>
        <dbReference type="ARBA" id="ARBA00013531"/>
    </source>
</evidence>